<comment type="caution">
    <text evidence="1">The sequence shown here is derived from an EMBL/GenBank/DDBJ whole genome shotgun (WGS) entry which is preliminary data.</text>
</comment>
<evidence type="ECO:0000313" key="1">
    <source>
        <dbReference type="EMBL" id="EEP27652.1"/>
    </source>
</evidence>
<sequence length="223" mass="25963">MLIAYTHPKSNTKCADWKEDFLSFLCMFTGIWGHSDSQALFCFQVKSKLPKVDFSPSYTKRPFVFRPTKDSFPSPSDVDNVDKSVYKSIFRAFGDPFLWIIFLSRESRPFLFRQVESILVQADDLQFVLPSRLTDCVQSHFKQDQRFSHVFDRLLAARNLSNQLIGEIKNGFCAFLRDPLRFDIFISGGRNRDKSHLGICHVPQKQKRGRGIRKVRLPHPQLR</sequence>
<dbReference type="HOGENOM" id="CLU_1239447_0_0_9"/>
<keyword evidence="2" id="KW-1185">Reference proteome</keyword>
<gene>
    <name evidence="1" type="ORF">GCWU000342_01645</name>
</gene>
<name>C4GCF2_9FIRM</name>
<evidence type="ECO:0000313" key="2">
    <source>
        <dbReference type="Proteomes" id="UP000003494"/>
    </source>
</evidence>
<dbReference type="Proteomes" id="UP000003494">
    <property type="component" value="Unassembled WGS sequence"/>
</dbReference>
<proteinExistence type="predicted"/>
<reference evidence="1" key="1">
    <citation type="submission" date="2009-04" db="EMBL/GenBank/DDBJ databases">
        <authorList>
            <person name="Weinstock G."/>
            <person name="Sodergren E."/>
            <person name="Clifton S."/>
            <person name="Fulton L."/>
            <person name="Fulton B."/>
            <person name="Courtney L."/>
            <person name="Fronick C."/>
            <person name="Harrison M."/>
            <person name="Strong C."/>
            <person name="Farmer C."/>
            <person name="Delahaunty K."/>
            <person name="Markovic C."/>
            <person name="Hall O."/>
            <person name="Minx P."/>
            <person name="Tomlinson C."/>
            <person name="Mitreva M."/>
            <person name="Nelson J."/>
            <person name="Hou S."/>
            <person name="Wollam A."/>
            <person name="Pepin K.H."/>
            <person name="Johnson M."/>
            <person name="Bhonagiri V."/>
            <person name="Nash W.E."/>
            <person name="Warren W."/>
            <person name="Chinwalla A."/>
            <person name="Mardis E.R."/>
            <person name="Wilson R.K."/>
        </authorList>
    </citation>
    <scope>NUCLEOTIDE SEQUENCE [LARGE SCALE GENOMIC DNA]</scope>
    <source>
        <strain evidence="1">DSM 14600</strain>
    </source>
</reference>
<dbReference type="AlphaFoldDB" id="C4GCF2"/>
<protein>
    <submittedName>
        <fullName evidence="1">Uncharacterized protein</fullName>
    </submittedName>
</protein>
<organism evidence="1 2">
    <name type="scientific">Shuttleworthella satelles DSM 14600</name>
    <dbReference type="NCBI Taxonomy" id="626523"/>
    <lineage>
        <taxon>Bacteria</taxon>
        <taxon>Bacillati</taxon>
        <taxon>Bacillota</taxon>
        <taxon>Clostridia</taxon>
        <taxon>Lachnospirales</taxon>
        <taxon>Lachnospiraceae</taxon>
        <taxon>Shuttleworthella</taxon>
    </lineage>
</organism>
<dbReference type="STRING" id="626523.GCWU000342_01645"/>
<dbReference type="EMBL" id="ACIP02000004">
    <property type="protein sequence ID" value="EEP27652.1"/>
    <property type="molecule type" value="Genomic_DNA"/>
</dbReference>
<accession>C4GCF2</accession>